<dbReference type="STRING" id="1396821.SAMN05444515_109111"/>
<evidence type="ECO:0000256" key="1">
    <source>
        <dbReference type="SAM" id="Phobius"/>
    </source>
</evidence>
<feature type="domain" description="G" evidence="2">
    <location>
        <begin position="294"/>
        <end position="390"/>
    </location>
</feature>
<dbReference type="GO" id="GO:0005737">
    <property type="term" value="C:cytoplasm"/>
    <property type="evidence" value="ECO:0007669"/>
    <property type="project" value="TreeGrafter"/>
</dbReference>
<evidence type="ECO:0000313" key="3">
    <source>
        <dbReference type="EMBL" id="SEL10810.1"/>
    </source>
</evidence>
<keyword evidence="1" id="KW-0812">Transmembrane</keyword>
<dbReference type="InterPro" id="IPR006073">
    <property type="entry name" value="GTP-bd"/>
</dbReference>
<accession>A0A1H7MHJ5</accession>
<keyword evidence="1" id="KW-1133">Transmembrane helix</keyword>
<dbReference type="CDD" id="cd00882">
    <property type="entry name" value="Ras_like_GTPase"/>
    <property type="match status" value="1"/>
</dbReference>
<dbReference type="PANTHER" id="PTHR42714">
    <property type="entry name" value="TRNA MODIFICATION GTPASE GTPBP3"/>
    <property type="match status" value="1"/>
</dbReference>
<dbReference type="GO" id="GO:0005525">
    <property type="term" value="F:GTP binding"/>
    <property type="evidence" value="ECO:0007669"/>
    <property type="project" value="InterPro"/>
</dbReference>
<proteinExistence type="predicted"/>
<name>A0A1H7MHJ5_9GAMM</name>
<evidence type="ECO:0000259" key="2">
    <source>
        <dbReference type="Pfam" id="PF01926"/>
    </source>
</evidence>
<dbReference type="Proteomes" id="UP000199256">
    <property type="component" value="Unassembled WGS sequence"/>
</dbReference>
<sequence length="523" mass="58687">MNRPGMNRPGTLWPRWGALVAALAAATLPFLILIPLGAFWLWQQGWLLIWLGIATGLVLVGYALSVWLQRRAEHLDASTDATDQGAVSAPDTDWSPRDMAAWESVQKIAAESDPHIVGDYRLLLLAGRQTIEQVARHYHPEERHPMWRFTVPEALLVTERVSVRLRRVMLDKVPGSHLIRASQLMRLWDFQPAASTSMRWFRGATRVYRAARLVNPLGAVMAEARERMVSMMMGEAGDYLRRRGARIWVEEVGRAAIELYSGRLRIDTEQLDEAAAMEAMGPGVNLADQAGPIRITVAGQANAGKSSLINCLLDRLAAGVDVLPTTQEANGYLLERNGLPEAVLVDTPGLQDRQGIEALVDTLWESDYILWVVDAHRADRALDGRALEHLRQRFAADPRRILPPILVVLSHVDRLSPPREWDPPYDLEAPARPKAQAMRQAMEAISKDLGVAMEATIPARLDVRDKAYNVDTIWERITSQLDRAQRGRAMRILLEASPGEWKRVLKQTARAGAEVTRRWMRSR</sequence>
<feature type="transmembrane region" description="Helical" evidence="1">
    <location>
        <begin position="12"/>
        <end position="41"/>
    </location>
</feature>
<organism evidence="3 4">
    <name type="scientific">Ectothiorhodospira marina</name>
    <dbReference type="NCBI Taxonomy" id="1396821"/>
    <lineage>
        <taxon>Bacteria</taxon>
        <taxon>Pseudomonadati</taxon>
        <taxon>Pseudomonadota</taxon>
        <taxon>Gammaproteobacteria</taxon>
        <taxon>Chromatiales</taxon>
        <taxon>Ectothiorhodospiraceae</taxon>
        <taxon>Ectothiorhodospira</taxon>
    </lineage>
</organism>
<dbReference type="Pfam" id="PF01926">
    <property type="entry name" value="MMR_HSR1"/>
    <property type="match status" value="1"/>
</dbReference>
<reference evidence="4" key="1">
    <citation type="submission" date="2016-10" db="EMBL/GenBank/DDBJ databases">
        <authorList>
            <person name="Varghese N."/>
            <person name="Submissions S."/>
        </authorList>
    </citation>
    <scope>NUCLEOTIDE SEQUENCE [LARGE SCALE GENOMIC DNA]</scope>
    <source>
        <strain evidence="4">DSM 241</strain>
    </source>
</reference>
<dbReference type="GO" id="GO:0002098">
    <property type="term" value="P:tRNA wobble uridine modification"/>
    <property type="evidence" value="ECO:0007669"/>
    <property type="project" value="TreeGrafter"/>
</dbReference>
<keyword evidence="4" id="KW-1185">Reference proteome</keyword>
<dbReference type="PANTHER" id="PTHR42714:SF2">
    <property type="entry name" value="TRNA MODIFICATION GTPASE GTPBP3, MITOCHONDRIAL"/>
    <property type="match status" value="1"/>
</dbReference>
<dbReference type="EMBL" id="FOAA01000009">
    <property type="protein sequence ID" value="SEL10810.1"/>
    <property type="molecule type" value="Genomic_DNA"/>
</dbReference>
<dbReference type="Gene3D" id="3.40.50.300">
    <property type="entry name" value="P-loop containing nucleotide triphosphate hydrolases"/>
    <property type="match status" value="1"/>
</dbReference>
<dbReference type="SUPFAM" id="SSF52540">
    <property type="entry name" value="P-loop containing nucleoside triphosphate hydrolases"/>
    <property type="match status" value="1"/>
</dbReference>
<protein>
    <recommendedName>
        <fullName evidence="2">G domain-containing protein</fullName>
    </recommendedName>
</protein>
<dbReference type="InterPro" id="IPR027417">
    <property type="entry name" value="P-loop_NTPase"/>
</dbReference>
<feature type="transmembrane region" description="Helical" evidence="1">
    <location>
        <begin position="47"/>
        <end position="68"/>
    </location>
</feature>
<evidence type="ECO:0000313" key="4">
    <source>
        <dbReference type="Proteomes" id="UP000199256"/>
    </source>
</evidence>
<keyword evidence="1" id="KW-0472">Membrane</keyword>
<gene>
    <name evidence="3" type="ORF">SAMN05444515_109111</name>
</gene>
<dbReference type="AlphaFoldDB" id="A0A1H7MHJ5"/>
<dbReference type="GO" id="GO:0030488">
    <property type="term" value="P:tRNA methylation"/>
    <property type="evidence" value="ECO:0007669"/>
    <property type="project" value="TreeGrafter"/>
</dbReference>